<protein>
    <submittedName>
        <fullName evidence="1">Uncharacterized protein</fullName>
    </submittedName>
</protein>
<proteinExistence type="predicted"/>
<sequence>MEGQLFMIPFDGSLATSLFGKVRGLLFNVVGGKWVEWTLRLLSSCDRFRTTAWPQLLFARTQAPGLGLSIQADPSAPVENHAATAAPLGHGPTMLQGAVESTGIHQPHWAVPQLTAAADTLHGTHAPDLWLSVQADPSAPAEHHATTAAPFGHGPTMLHGAVVSTGIHQPHWAAPQLTAATDTLHSTHAPGLGLSIQADPSALAEHHAAITAAPLGHGPTMLHGAVESTGIHQPH</sequence>
<evidence type="ECO:0000313" key="1">
    <source>
        <dbReference type="EMBL" id="KAJ4425805.1"/>
    </source>
</evidence>
<reference evidence="1 2" key="1">
    <citation type="journal article" date="2022" name="Allergy">
        <title>Genome assembly and annotation of Periplaneta americana reveal a comprehensive cockroach allergen profile.</title>
        <authorList>
            <person name="Wang L."/>
            <person name="Xiong Q."/>
            <person name="Saelim N."/>
            <person name="Wang L."/>
            <person name="Nong W."/>
            <person name="Wan A.T."/>
            <person name="Shi M."/>
            <person name="Liu X."/>
            <person name="Cao Q."/>
            <person name="Hui J.H.L."/>
            <person name="Sookrung N."/>
            <person name="Leung T.F."/>
            <person name="Tungtrongchitr A."/>
            <person name="Tsui S.K.W."/>
        </authorList>
    </citation>
    <scope>NUCLEOTIDE SEQUENCE [LARGE SCALE GENOMIC DNA]</scope>
    <source>
        <strain evidence="1">PWHHKU_190912</strain>
    </source>
</reference>
<gene>
    <name evidence="1" type="ORF">ANN_27431</name>
</gene>
<dbReference type="EMBL" id="JAJSOF020000041">
    <property type="protein sequence ID" value="KAJ4425805.1"/>
    <property type="molecule type" value="Genomic_DNA"/>
</dbReference>
<name>A0ABQ8RW83_PERAM</name>
<comment type="caution">
    <text evidence="1">The sequence shown here is derived from an EMBL/GenBank/DDBJ whole genome shotgun (WGS) entry which is preliminary data.</text>
</comment>
<accession>A0ABQ8RW83</accession>
<dbReference type="Proteomes" id="UP001148838">
    <property type="component" value="Unassembled WGS sequence"/>
</dbReference>
<organism evidence="1 2">
    <name type="scientific">Periplaneta americana</name>
    <name type="common">American cockroach</name>
    <name type="synonym">Blatta americana</name>
    <dbReference type="NCBI Taxonomy" id="6978"/>
    <lineage>
        <taxon>Eukaryota</taxon>
        <taxon>Metazoa</taxon>
        <taxon>Ecdysozoa</taxon>
        <taxon>Arthropoda</taxon>
        <taxon>Hexapoda</taxon>
        <taxon>Insecta</taxon>
        <taxon>Pterygota</taxon>
        <taxon>Neoptera</taxon>
        <taxon>Polyneoptera</taxon>
        <taxon>Dictyoptera</taxon>
        <taxon>Blattodea</taxon>
        <taxon>Blattoidea</taxon>
        <taxon>Blattidae</taxon>
        <taxon>Blattinae</taxon>
        <taxon>Periplaneta</taxon>
    </lineage>
</organism>
<evidence type="ECO:0000313" key="2">
    <source>
        <dbReference type="Proteomes" id="UP001148838"/>
    </source>
</evidence>
<keyword evidence="2" id="KW-1185">Reference proteome</keyword>